<evidence type="ECO:0000313" key="3">
    <source>
        <dbReference type="Proteomes" id="UP000471672"/>
    </source>
</evidence>
<sequence length="354" mass="38563">MESQNHYYGHSRAFAHYLGEDGPRHIAGLVQHGWTALSPVTTHFRDFPWLASPTYRGPNRLLVWSHRSRAWDPASSAPTTAVGAPFAYEAVSRGLQDSPRGEGTVILPVHGIETQAISGDHRAAARRWFDSEGPSTVSIYWSDARDERLVDAYREAGHRCVTLGARTDPDFLARLVGLVAGSARVVSNRLSTPVVYAAWLGRSVGVYGDPMLLDSEDRSSLERLERTWPELYGYETDDDAARAVATDELGAGDLLEPDALRRALGWDRRRVAPFVRHWTTSPVERALVNVRRRSGAPAPTAPKPAAGEQKPAEASSGIDLAWLRAATSYLPRPLGGARASSSEPIELDGSAPAA</sequence>
<organism evidence="2 3">
    <name type="scientific">Cellulosimicrobium composti</name>
    <dbReference type="NCBI Taxonomy" id="2672572"/>
    <lineage>
        <taxon>Bacteria</taxon>
        <taxon>Bacillati</taxon>
        <taxon>Actinomycetota</taxon>
        <taxon>Actinomycetes</taxon>
        <taxon>Micrococcales</taxon>
        <taxon>Promicromonosporaceae</taxon>
        <taxon>Cellulosimicrobium</taxon>
    </lineage>
</organism>
<feature type="region of interest" description="Disordered" evidence="1">
    <location>
        <begin position="333"/>
        <end position="354"/>
    </location>
</feature>
<dbReference type="EMBL" id="JAAFAN010000081">
    <property type="protein sequence ID" value="NDO91173.1"/>
    <property type="molecule type" value="Genomic_DNA"/>
</dbReference>
<reference evidence="2 3" key="1">
    <citation type="journal article" date="2021" name="Arch. Microbiol.">
        <title>Cellulosimicrobium fucosivorans sp. nov., isolated from San Elijo Lagoon, contains a fucose metabolic pathway linked to carotenoid production.</title>
        <authorList>
            <person name="Aviles F.A."/>
            <person name="Kyndt J.A."/>
        </authorList>
    </citation>
    <scope>NUCLEOTIDE SEQUENCE [LARGE SCALE GENOMIC DNA]</scope>
    <source>
        <strain evidence="2 3">SE3</strain>
    </source>
</reference>
<name>A0ABX0BKV3_9MICO</name>
<gene>
    <name evidence="2" type="ORF">GYH36_17205</name>
</gene>
<evidence type="ECO:0008006" key="4">
    <source>
        <dbReference type="Google" id="ProtNLM"/>
    </source>
</evidence>
<dbReference type="Proteomes" id="UP000471672">
    <property type="component" value="Unassembled WGS sequence"/>
</dbReference>
<protein>
    <recommendedName>
        <fullName evidence="4">Glycosyltransferase</fullName>
    </recommendedName>
</protein>
<comment type="caution">
    <text evidence="2">The sequence shown here is derived from an EMBL/GenBank/DDBJ whole genome shotgun (WGS) entry which is preliminary data.</text>
</comment>
<feature type="region of interest" description="Disordered" evidence="1">
    <location>
        <begin position="290"/>
        <end position="314"/>
    </location>
</feature>
<dbReference type="GeneID" id="32508106"/>
<keyword evidence="3" id="KW-1185">Reference proteome</keyword>
<dbReference type="RefSeq" id="WP_024839393.1">
    <property type="nucleotide sequence ID" value="NZ_JAAFAN010000081.1"/>
</dbReference>
<proteinExistence type="predicted"/>
<evidence type="ECO:0000313" key="2">
    <source>
        <dbReference type="EMBL" id="NDO91173.1"/>
    </source>
</evidence>
<evidence type="ECO:0000256" key="1">
    <source>
        <dbReference type="SAM" id="MobiDB-lite"/>
    </source>
</evidence>
<accession>A0ABX0BKV3</accession>